<dbReference type="HOGENOM" id="CLU_1963714_0_0_1"/>
<dbReference type="Gene3D" id="3.50.50.60">
    <property type="entry name" value="FAD/NAD(P)-binding domain"/>
    <property type="match status" value="1"/>
</dbReference>
<proteinExistence type="predicted"/>
<evidence type="ECO:0000313" key="2">
    <source>
        <dbReference type="Proteomes" id="UP000013827"/>
    </source>
</evidence>
<dbReference type="EnsemblProtists" id="EOD23031">
    <property type="protein sequence ID" value="EOD23031"/>
    <property type="gene ID" value="EMIHUDRAFT_195555"/>
</dbReference>
<dbReference type="SUPFAM" id="SSF51905">
    <property type="entry name" value="FAD/NAD(P)-binding domain"/>
    <property type="match status" value="1"/>
</dbReference>
<dbReference type="GeneID" id="17268578"/>
<dbReference type="AlphaFoldDB" id="A0A0D3JHP6"/>
<accession>A0A0D3JHP6</accession>
<name>A0A0D3JHP6_EMIH1</name>
<dbReference type="KEGG" id="ehx:EMIHUDRAFT_195555"/>
<evidence type="ECO:0000313" key="1">
    <source>
        <dbReference type="EnsemblProtists" id="EOD23031"/>
    </source>
</evidence>
<organism evidence="1 2">
    <name type="scientific">Emiliania huxleyi (strain CCMP1516)</name>
    <dbReference type="NCBI Taxonomy" id="280463"/>
    <lineage>
        <taxon>Eukaryota</taxon>
        <taxon>Haptista</taxon>
        <taxon>Haptophyta</taxon>
        <taxon>Prymnesiophyceae</taxon>
        <taxon>Isochrysidales</taxon>
        <taxon>Noelaerhabdaceae</taxon>
        <taxon>Emiliania</taxon>
    </lineage>
</organism>
<dbReference type="InterPro" id="IPR036188">
    <property type="entry name" value="FAD/NAD-bd_sf"/>
</dbReference>
<dbReference type="RefSeq" id="XP_005775460.1">
    <property type="nucleotide sequence ID" value="XM_005775403.1"/>
</dbReference>
<reference evidence="2" key="1">
    <citation type="journal article" date="2013" name="Nature">
        <title>Pan genome of the phytoplankton Emiliania underpins its global distribution.</title>
        <authorList>
            <person name="Read B.A."/>
            <person name="Kegel J."/>
            <person name="Klute M.J."/>
            <person name="Kuo A."/>
            <person name="Lefebvre S.C."/>
            <person name="Maumus F."/>
            <person name="Mayer C."/>
            <person name="Miller J."/>
            <person name="Monier A."/>
            <person name="Salamov A."/>
            <person name="Young J."/>
            <person name="Aguilar M."/>
            <person name="Claverie J.M."/>
            <person name="Frickenhaus S."/>
            <person name="Gonzalez K."/>
            <person name="Herman E.K."/>
            <person name="Lin Y.C."/>
            <person name="Napier J."/>
            <person name="Ogata H."/>
            <person name="Sarno A.F."/>
            <person name="Shmutz J."/>
            <person name="Schroeder D."/>
            <person name="de Vargas C."/>
            <person name="Verret F."/>
            <person name="von Dassow P."/>
            <person name="Valentin K."/>
            <person name="Van de Peer Y."/>
            <person name="Wheeler G."/>
            <person name="Dacks J.B."/>
            <person name="Delwiche C.F."/>
            <person name="Dyhrman S.T."/>
            <person name="Glockner G."/>
            <person name="John U."/>
            <person name="Richards T."/>
            <person name="Worden A.Z."/>
            <person name="Zhang X."/>
            <person name="Grigoriev I.V."/>
            <person name="Allen A.E."/>
            <person name="Bidle K."/>
            <person name="Borodovsky M."/>
            <person name="Bowler C."/>
            <person name="Brownlee C."/>
            <person name="Cock J.M."/>
            <person name="Elias M."/>
            <person name="Gladyshev V.N."/>
            <person name="Groth M."/>
            <person name="Guda C."/>
            <person name="Hadaegh A."/>
            <person name="Iglesias-Rodriguez M.D."/>
            <person name="Jenkins J."/>
            <person name="Jones B.M."/>
            <person name="Lawson T."/>
            <person name="Leese F."/>
            <person name="Lindquist E."/>
            <person name="Lobanov A."/>
            <person name="Lomsadze A."/>
            <person name="Malik S.B."/>
            <person name="Marsh M.E."/>
            <person name="Mackinder L."/>
            <person name="Mock T."/>
            <person name="Mueller-Roeber B."/>
            <person name="Pagarete A."/>
            <person name="Parker M."/>
            <person name="Probert I."/>
            <person name="Quesneville H."/>
            <person name="Raines C."/>
            <person name="Rensing S.A."/>
            <person name="Riano-Pachon D.M."/>
            <person name="Richier S."/>
            <person name="Rokitta S."/>
            <person name="Shiraiwa Y."/>
            <person name="Soanes D.M."/>
            <person name="van der Giezen M."/>
            <person name="Wahlund T.M."/>
            <person name="Williams B."/>
            <person name="Wilson W."/>
            <person name="Wolfe G."/>
            <person name="Wurch L.L."/>
        </authorList>
    </citation>
    <scope>NUCLEOTIDE SEQUENCE</scope>
</reference>
<protein>
    <recommendedName>
        <fullName evidence="3">L-ornithine N(5)-oxygenase</fullName>
    </recommendedName>
</protein>
<reference evidence="1" key="2">
    <citation type="submission" date="2024-10" db="UniProtKB">
        <authorList>
            <consortium name="EnsemblProtists"/>
        </authorList>
    </citation>
    <scope>IDENTIFICATION</scope>
</reference>
<keyword evidence="2" id="KW-1185">Reference proteome</keyword>
<dbReference type="PaxDb" id="2903-EOD23031"/>
<sequence length="128" mass="13923">MSKCTFHIERTGWGDVEELPGNARRVIYVPLGAELDACPQGLTCRHVVQATGFDFYSGEPRVLGLPLETHSSELLSAGDGIRGECCLVVGSGKSSIDVVRLLVKQGNTVRCVYRNPTAYLALKMPCRL</sequence>
<evidence type="ECO:0008006" key="3">
    <source>
        <dbReference type="Google" id="ProtNLM"/>
    </source>
</evidence>
<dbReference type="Proteomes" id="UP000013827">
    <property type="component" value="Unassembled WGS sequence"/>
</dbReference>